<dbReference type="KEGG" id="mou:OU421_00250"/>
<keyword evidence="2" id="KW-1185">Reference proteome</keyword>
<evidence type="ECO:0000313" key="2">
    <source>
        <dbReference type="Proteomes" id="UP001163096"/>
    </source>
</evidence>
<dbReference type="Proteomes" id="UP001163096">
    <property type="component" value="Chromosome"/>
</dbReference>
<gene>
    <name evidence="1" type="ORF">OU421_00250</name>
</gene>
<dbReference type="GeneID" id="76833486"/>
<proteinExistence type="predicted"/>
<sequence>MLDTFKYENKRGSTYLTEDNVYGAFIEEKTANDAEKGFYGVKKWYHANASPFEKNIATLIGINLISESEVNGKILYKSSIDPIYSEIEERLKSSRDKYNENDYLSVKIVIDSDWFRNLFSYKLMTDSKKFECIREYASINQKISNVRINNKTRPYVVKIEDPLKMARCLMNTIGIVCFSLNGYLVNNNFVPDITAEYIIKLNSFDQVISKTPVQKERIDPLLKHFCGYCKTHCVADSGPNVPDTPMIPNELLKAMVSASPYLSNRICNIFMRMGTRNQLTLLKHYSKAAEIVSDGFTK</sequence>
<organism evidence="1 2">
    <name type="scientific">Methanogenium organophilum</name>
    <dbReference type="NCBI Taxonomy" id="2199"/>
    <lineage>
        <taxon>Archaea</taxon>
        <taxon>Methanobacteriati</taxon>
        <taxon>Methanobacteriota</taxon>
        <taxon>Stenosarchaea group</taxon>
        <taxon>Methanomicrobia</taxon>
        <taxon>Methanomicrobiales</taxon>
        <taxon>Methanomicrobiaceae</taxon>
        <taxon>Methanogenium</taxon>
    </lineage>
</organism>
<evidence type="ECO:0000313" key="1">
    <source>
        <dbReference type="EMBL" id="WAI01343.1"/>
    </source>
</evidence>
<dbReference type="EMBL" id="CP113361">
    <property type="protein sequence ID" value="WAI01343.1"/>
    <property type="molecule type" value="Genomic_DNA"/>
</dbReference>
<dbReference type="RefSeq" id="WP_268186569.1">
    <property type="nucleotide sequence ID" value="NZ_CP113361.1"/>
</dbReference>
<name>A0A9X9T7G4_METOG</name>
<protein>
    <submittedName>
        <fullName evidence="1">Uncharacterized protein</fullName>
    </submittedName>
</protein>
<accession>A0A9X9T7G4</accession>
<reference evidence="1" key="1">
    <citation type="submission" date="2022-11" db="EMBL/GenBank/DDBJ databases">
        <title>Complete genome sequence of Methanogenium organophilum DSM 3596.</title>
        <authorList>
            <person name="Chen S.-C."/>
            <person name="Lai S.-J."/>
            <person name="You Y.-T."/>
        </authorList>
    </citation>
    <scope>NUCLEOTIDE SEQUENCE</scope>
    <source>
        <strain evidence="1">DSM 3596</strain>
    </source>
</reference>
<dbReference type="AlphaFoldDB" id="A0A9X9T7G4"/>